<reference evidence="1" key="3">
    <citation type="submission" date="2011-03" db="EMBL/GenBank/DDBJ databases">
        <title>Annotation of Magnaporthe poae ATCC 64411.</title>
        <authorList>
            <person name="Ma L.-J."/>
            <person name="Dead R."/>
            <person name="Young S.K."/>
            <person name="Zeng Q."/>
            <person name="Gargeya S."/>
            <person name="Fitzgerald M."/>
            <person name="Haas B."/>
            <person name="Abouelleil A."/>
            <person name="Alvarado L."/>
            <person name="Arachchi H.M."/>
            <person name="Berlin A."/>
            <person name="Brown A."/>
            <person name="Chapman S.B."/>
            <person name="Chen Z."/>
            <person name="Dunbar C."/>
            <person name="Freedman E."/>
            <person name="Gearin G."/>
            <person name="Gellesch M."/>
            <person name="Goldberg J."/>
            <person name="Griggs A."/>
            <person name="Gujja S."/>
            <person name="Heiman D."/>
            <person name="Howarth C."/>
            <person name="Larson L."/>
            <person name="Lui A."/>
            <person name="MacDonald P.J.P."/>
            <person name="Mehta T."/>
            <person name="Montmayeur A."/>
            <person name="Murphy C."/>
            <person name="Neiman D."/>
            <person name="Pearson M."/>
            <person name="Priest M."/>
            <person name="Roberts A."/>
            <person name="Saif S."/>
            <person name="Shea T."/>
            <person name="Shenoy N."/>
            <person name="Sisk P."/>
            <person name="Stolte C."/>
            <person name="Sykes S."/>
            <person name="Yandava C."/>
            <person name="Wortman J."/>
            <person name="Nusbaum C."/>
            <person name="Birren B."/>
        </authorList>
    </citation>
    <scope>NUCLEOTIDE SEQUENCE</scope>
    <source>
        <strain evidence="1">ATCC 64411</strain>
    </source>
</reference>
<reference evidence="2" key="5">
    <citation type="submission" date="2015-06" db="UniProtKB">
        <authorList>
            <consortium name="EnsemblFungi"/>
        </authorList>
    </citation>
    <scope>IDENTIFICATION</scope>
    <source>
        <strain evidence="2">ATCC 64411</strain>
    </source>
</reference>
<evidence type="ECO:0000313" key="3">
    <source>
        <dbReference type="Proteomes" id="UP000011715"/>
    </source>
</evidence>
<sequence>MDGYNKERRARVADLLSDFMQLQQYIAAAPDTPEDMDDYYTEGWKVLRQCSIDGQHILNCGADTTVPRARGGQDEQDKAELQQVHVDVFSRRHMAQKIYLRQAAAQDWISNREYVLQGERPHSGHELQLQACDQELVRRLATITDEAVYQTLQASDIQYGRWTGEDPSVRAVQRWVRSRRAT</sequence>
<gene>
    <name evidence="1" type="ORF">MAPG_11696</name>
</gene>
<evidence type="ECO:0000313" key="2">
    <source>
        <dbReference type="EnsemblFungi" id="MAPG_11696T0"/>
    </source>
</evidence>
<evidence type="ECO:0000313" key="1">
    <source>
        <dbReference type="EMBL" id="KLU92709.1"/>
    </source>
</evidence>
<accession>A0A0C4EFY6</accession>
<dbReference type="AlphaFoldDB" id="A0A0C4EFY6"/>
<protein>
    <submittedName>
        <fullName evidence="1 2">Uncharacterized protein</fullName>
    </submittedName>
</protein>
<reference evidence="1" key="2">
    <citation type="submission" date="2010-05" db="EMBL/GenBank/DDBJ databases">
        <title>The Genome Sequence of Magnaporthe poae strain ATCC 64411.</title>
        <authorList>
            <consortium name="The Broad Institute Genome Sequencing Platform"/>
            <consortium name="Broad Institute Genome Sequencing Center for Infectious Disease"/>
            <person name="Ma L.-J."/>
            <person name="Dead R."/>
            <person name="Young S."/>
            <person name="Zeng Q."/>
            <person name="Koehrsen M."/>
            <person name="Alvarado L."/>
            <person name="Berlin A."/>
            <person name="Chapman S.B."/>
            <person name="Chen Z."/>
            <person name="Freedman E."/>
            <person name="Gellesch M."/>
            <person name="Goldberg J."/>
            <person name="Griggs A."/>
            <person name="Gujja S."/>
            <person name="Heilman E.R."/>
            <person name="Heiman D."/>
            <person name="Hepburn T."/>
            <person name="Howarth C."/>
            <person name="Jen D."/>
            <person name="Larson L."/>
            <person name="Mehta T."/>
            <person name="Neiman D."/>
            <person name="Pearson M."/>
            <person name="Roberts A."/>
            <person name="Saif S."/>
            <person name="Shea T."/>
            <person name="Shenoy N."/>
            <person name="Sisk P."/>
            <person name="Stolte C."/>
            <person name="Sykes S."/>
            <person name="Walk T."/>
            <person name="White J."/>
            <person name="Yandava C."/>
            <person name="Haas B."/>
            <person name="Nusbaum C."/>
            <person name="Birren B."/>
        </authorList>
    </citation>
    <scope>NUCLEOTIDE SEQUENCE</scope>
    <source>
        <strain evidence="1">ATCC 64411</strain>
    </source>
</reference>
<reference evidence="3" key="1">
    <citation type="submission" date="2010-05" db="EMBL/GenBank/DDBJ databases">
        <title>The genome sequence of Magnaporthe poae strain ATCC 64411.</title>
        <authorList>
            <person name="Ma L.-J."/>
            <person name="Dead R."/>
            <person name="Young S."/>
            <person name="Zeng Q."/>
            <person name="Koehrsen M."/>
            <person name="Alvarado L."/>
            <person name="Berlin A."/>
            <person name="Chapman S.B."/>
            <person name="Chen Z."/>
            <person name="Freedman E."/>
            <person name="Gellesch M."/>
            <person name="Goldberg J."/>
            <person name="Griggs A."/>
            <person name="Gujja S."/>
            <person name="Heilman E.R."/>
            <person name="Heiman D."/>
            <person name="Hepburn T."/>
            <person name="Howarth C."/>
            <person name="Jen D."/>
            <person name="Larson L."/>
            <person name="Mehta T."/>
            <person name="Neiman D."/>
            <person name="Pearson M."/>
            <person name="Roberts A."/>
            <person name="Saif S."/>
            <person name="Shea T."/>
            <person name="Shenoy N."/>
            <person name="Sisk P."/>
            <person name="Stolte C."/>
            <person name="Sykes S."/>
            <person name="Walk T."/>
            <person name="White J."/>
            <person name="Yandava C."/>
            <person name="Haas B."/>
            <person name="Nusbaum C."/>
            <person name="Birren B."/>
        </authorList>
    </citation>
    <scope>NUCLEOTIDE SEQUENCE [LARGE SCALE GENOMIC DNA]</scope>
    <source>
        <strain evidence="3">ATCC 64411 / 73-15</strain>
    </source>
</reference>
<keyword evidence="3" id="KW-1185">Reference proteome</keyword>
<dbReference type="EMBL" id="ADBL01002883">
    <property type="status" value="NOT_ANNOTATED_CDS"/>
    <property type="molecule type" value="Genomic_DNA"/>
</dbReference>
<name>A0A0C4EFY6_MAGP6</name>
<dbReference type="Proteomes" id="UP000011715">
    <property type="component" value="Unassembled WGS sequence"/>
</dbReference>
<reference evidence="2" key="4">
    <citation type="journal article" date="2015" name="G3 (Bethesda)">
        <title>Genome sequences of three phytopathogenic species of the Magnaporthaceae family of fungi.</title>
        <authorList>
            <person name="Okagaki L.H."/>
            <person name="Nunes C.C."/>
            <person name="Sailsbery J."/>
            <person name="Clay B."/>
            <person name="Brown D."/>
            <person name="John T."/>
            <person name="Oh Y."/>
            <person name="Young N."/>
            <person name="Fitzgerald M."/>
            <person name="Haas B.J."/>
            <person name="Zeng Q."/>
            <person name="Young S."/>
            <person name="Adiconis X."/>
            <person name="Fan L."/>
            <person name="Levin J.Z."/>
            <person name="Mitchell T.K."/>
            <person name="Okubara P.A."/>
            <person name="Farman M.L."/>
            <person name="Kohn L.M."/>
            <person name="Birren B."/>
            <person name="Ma L.-J."/>
            <person name="Dean R.A."/>
        </authorList>
    </citation>
    <scope>NUCLEOTIDE SEQUENCE</scope>
    <source>
        <strain evidence="2">ATCC 64411 / 73-15</strain>
    </source>
</reference>
<dbReference type="eggNOG" id="ENOG502S5DH">
    <property type="taxonomic scope" value="Eukaryota"/>
</dbReference>
<proteinExistence type="predicted"/>
<organism evidence="2 3">
    <name type="scientific">Magnaporthiopsis poae (strain ATCC 64411 / 73-15)</name>
    <name type="common">Kentucky bluegrass fungus</name>
    <name type="synonym">Magnaporthe poae</name>
    <dbReference type="NCBI Taxonomy" id="644358"/>
    <lineage>
        <taxon>Eukaryota</taxon>
        <taxon>Fungi</taxon>
        <taxon>Dikarya</taxon>
        <taxon>Ascomycota</taxon>
        <taxon>Pezizomycotina</taxon>
        <taxon>Sordariomycetes</taxon>
        <taxon>Sordariomycetidae</taxon>
        <taxon>Magnaporthales</taxon>
        <taxon>Magnaporthaceae</taxon>
        <taxon>Magnaporthiopsis</taxon>
    </lineage>
</organism>
<dbReference type="EMBL" id="GL876984">
    <property type="protein sequence ID" value="KLU92709.1"/>
    <property type="molecule type" value="Genomic_DNA"/>
</dbReference>
<dbReference type="EnsemblFungi" id="MAPG_11696T0">
    <property type="protein sequence ID" value="MAPG_11696T0"/>
    <property type="gene ID" value="MAPG_11696"/>
</dbReference>
<dbReference type="OrthoDB" id="4510061at2759"/>
<dbReference type="OMA" id="GHWLDDD"/>
<dbReference type="VEuPathDB" id="FungiDB:MAPG_11696"/>